<comment type="caution">
    <text evidence="10">The sequence shown here is derived from an EMBL/GenBank/DDBJ whole genome shotgun (WGS) entry which is preliminary data.</text>
</comment>
<protein>
    <recommendedName>
        <fullName evidence="9">Sidoreflexin</fullName>
    </recommendedName>
</protein>
<dbReference type="VEuPathDB" id="FungiDB:BO70DRAFT_308386"/>
<keyword evidence="4 9" id="KW-0812">Transmembrane</keyword>
<proteinExistence type="inferred from homology"/>
<dbReference type="GO" id="GO:1990542">
    <property type="term" value="P:mitochondrial transmembrane transport"/>
    <property type="evidence" value="ECO:0007669"/>
    <property type="project" value="TreeGrafter"/>
</dbReference>
<keyword evidence="3" id="KW-0813">Transport</keyword>
<evidence type="ECO:0000313" key="11">
    <source>
        <dbReference type="Proteomes" id="UP000247233"/>
    </source>
</evidence>
<keyword evidence="6 9" id="KW-1133">Transmembrane helix</keyword>
<dbReference type="Proteomes" id="UP000247233">
    <property type="component" value="Unassembled WGS sequence"/>
</dbReference>
<evidence type="ECO:0000256" key="5">
    <source>
        <dbReference type="ARBA" id="ARBA00022970"/>
    </source>
</evidence>
<dbReference type="GO" id="GO:0005743">
    <property type="term" value="C:mitochondrial inner membrane"/>
    <property type="evidence" value="ECO:0007669"/>
    <property type="project" value="TreeGrafter"/>
</dbReference>
<gene>
    <name evidence="10" type="ORF">BO70DRAFT_308386</name>
</gene>
<comment type="subcellular location">
    <subcellularLocation>
        <location evidence="1 9">Mitochondrion membrane</location>
        <topology evidence="1 9">Multi-pass membrane protein</topology>
    </subcellularLocation>
</comment>
<accession>A0A317WXJ3</accession>
<feature type="transmembrane region" description="Helical" evidence="9">
    <location>
        <begin position="179"/>
        <end position="200"/>
    </location>
</feature>
<name>A0A317WXJ3_9EURO</name>
<evidence type="ECO:0000256" key="9">
    <source>
        <dbReference type="RuleBase" id="RU362000"/>
    </source>
</evidence>
<dbReference type="Pfam" id="PF03820">
    <property type="entry name" value="SFXNs"/>
    <property type="match status" value="1"/>
</dbReference>
<dbReference type="OrthoDB" id="6608471at2759"/>
<evidence type="ECO:0000256" key="6">
    <source>
        <dbReference type="ARBA" id="ARBA00022989"/>
    </source>
</evidence>
<organism evidence="10 11">
    <name type="scientific">Aspergillus heteromorphus CBS 117.55</name>
    <dbReference type="NCBI Taxonomy" id="1448321"/>
    <lineage>
        <taxon>Eukaryota</taxon>
        <taxon>Fungi</taxon>
        <taxon>Dikarya</taxon>
        <taxon>Ascomycota</taxon>
        <taxon>Pezizomycotina</taxon>
        <taxon>Eurotiomycetes</taxon>
        <taxon>Eurotiomycetidae</taxon>
        <taxon>Eurotiales</taxon>
        <taxon>Aspergillaceae</taxon>
        <taxon>Aspergillus</taxon>
        <taxon>Aspergillus subgen. Circumdati</taxon>
    </lineage>
</organism>
<dbReference type="RefSeq" id="XP_025402768.1">
    <property type="nucleotide sequence ID" value="XM_025540100.1"/>
</dbReference>
<dbReference type="GO" id="GO:0006865">
    <property type="term" value="P:amino acid transport"/>
    <property type="evidence" value="ECO:0007669"/>
    <property type="project" value="UniProtKB-KW"/>
</dbReference>
<keyword evidence="11" id="KW-1185">Reference proteome</keyword>
<feature type="transmembrane region" description="Helical" evidence="9">
    <location>
        <begin position="282"/>
        <end position="306"/>
    </location>
</feature>
<evidence type="ECO:0000256" key="4">
    <source>
        <dbReference type="ARBA" id="ARBA00022692"/>
    </source>
</evidence>
<comment type="caution">
    <text evidence="9">Lacks conserved residue(s) required for the propagation of feature annotation.</text>
</comment>
<keyword evidence="5" id="KW-0029">Amino-acid transport</keyword>
<comment type="similarity">
    <text evidence="2 9">Belongs to the sideroflexin family.</text>
</comment>
<evidence type="ECO:0000256" key="7">
    <source>
        <dbReference type="ARBA" id="ARBA00023128"/>
    </source>
</evidence>
<evidence type="ECO:0000313" key="10">
    <source>
        <dbReference type="EMBL" id="PWY89937.1"/>
    </source>
</evidence>
<dbReference type="PANTHER" id="PTHR11153">
    <property type="entry name" value="SIDEROFLEXIN"/>
    <property type="match status" value="1"/>
</dbReference>
<evidence type="ECO:0000256" key="8">
    <source>
        <dbReference type="ARBA" id="ARBA00023136"/>
    </source>
</evidence>
<dbReference type="STRING" id="1448321.A0A317WXJ3"/>
<dbReference type="NCBIfam" id="TIGR00798">
    <property type="entry name" value="mtc"/>
    <property type="match status" value="1"/>
</dbReference>
<evidence type="ECO:0000256" key="3">
    <source>
        <dbReference type="ARBA" id="ARBA00022448"/>
    </source>
</evidence>
<keyword evidence="7 9" id="KW-0496">Mitochondrion</keyword>
<keyword evidence="8 9" id="KW-0472">Membrane</keyword>
<dbReference type="GO" id="GO:0015075">
    <property type="term" value="F:monoatomic ion transmembrane transporter activity"/>
    <property type="evidence" value="ECO:0007669"/>
    <property type="project" value="InterPro"/>
</dbReference>
<dbReference type="PANTHER" id="PTHR11153:SF6">
    <property type="entry name" value="SIDEROFLEXIN-5"/>
    <property type="match status" value="1"/>
</dbReference>
<dbReference type="GeneID" id="37062337"/>
<sequence length="337" mass="36417">MSASLPGNRDLPSSQYDLTTYWGRVRHSADLADPRTLFVSSAGLDQAKKLVSSYKQNLLPSMTPDLWHAKKVLDSTLHPDTGEPVFLPFRMSAYVLSNLVVTAGMLTPGLQTTGTLLWQIANQSLNVAINNANANKSTPLSVSQIAKSYMLAVSASCSVALGLNALVPRLRGIAPSTRVILGRLVPFAAVSSASALNVFLMRGEEIRRGIDVYPVLSEAEKKKREETGEPIESLGKSKKAATIAVGETAISRVLNATPIMVVPPLVLVRLEKTAWLKARPRMILPLNLGLVLTTSLFALPLALAAFPQRQSISASSLEEEFWERGGKDGLVEFNRGM</sequence>
<evidence type="ECO:0000256" key="1">
    <source>
        <dbReference type="ARBA" id="ARBA00004225"/>
    </source>
</evidence>
<evidence type="ECO:0000256" key="2">
    <source>
        <dbReference type="ARBA" id="ARBA00005974"/>
    </source>
</evidence>
<dbReference type="InterPro" id="IPR004686">
    <property type="entry name" value="Mtc"/>
</dbReference>
<dbReference type="AlphaFoldDB" id="A0A317WXJ3"/>
<reference evidence="10 11" key="1">
    <citation type="submission" date="2016-12" db="EMBL/GenBank/DDBJ databases">
        <title>The genomes of Aspergillus section Nigri reveals drivers in fungal speciation.</title>
        <authorList>
            <consortium name="DOE Joint Genome Institute"/>
            <person name="Vesth T.C."/>
            <person name="Nybo J."/>
            <person name="Theobald S."/>
            <person name="Brandl J."/>
            <person name="Frisvad J.C."/>
            <person name="Nielsen K.F."/>
            <person name="Lyhne E.K."/>
            <person name="Kogle M.E."/>
            <person name="Kuo A."/>
            <person name="Riley R."/>
            <person name="Clum A."/>
            <person name="Nolan M."/>
            <person name="Lipzen A."/>
            <person name="Salamov A."/>
            <person name="Henrissat B."/>
            <person name="Wiebenga A."/>
            <person name="De Vries R.P."/>
            <person name="Grigoriev I.V."/>
            <person name="Mortensen U.H."/>
            <person name="Andersen M.R."/>
            <person name="Baker S.E."/>
        </authorList>
    </citation>
    <scope>NUCLEOTIDE SEQUENCE [LARGE SCALE GENOMIC DNA]</scope>
    <source>
        <strain evidence="10 11">CBS 117.55</strain>
    </source>
</reference>
<dbReference type="EMBL" id="MSFL01000003">
    <property type="protein sequence ID" value="PWY89937.1"/>
    <property type="molecule type" value="Genomic_DNA"/>
</dbReference>